<comment type="caution">
    <text evidence="3">The sequence shown here is derived from an EMBL/GenBank/DDBJ whole genome shotgun (WGS) entry which is preliminary data.</text>
</comment>
<dbReference type="SMART" id="SM00220">
    <property type="entry name" value="S_TKc"/>
    <property type="match status" value="1"/>
</dbReference>
<gene>
    <name evidence="3" type="ORF">G3M48_001065</name>
</gene>
<dbReference type="Pfam" id="PF00069">
    <property type="entry name" value="Pkinase"/>
    <property type="match status" value="1"/>
</dbReference>
<organism evidence="3 4">
    <name type="scientific">Beauveria asiatica</name>
    <dbReference type="NCBI Taxonomy" id="1069075"/>
    <lineage>
        <taxon>Eukaryota</taxon>
        <taxon>Fungi</taxon>
        <taxon>Dikarya</taxon>
        <taxon>Ascomycota</taxon>
        <taxon>Pezizomycotina</taxon>
        <taxon>Sordariomycetes</taxon>
        <taxon>Hypocreomycetidae</taxon>
        <taxon>Hypocreales</taxon>
        <taxon>Cordycipitaceae</taxon>
        <taxon>Beauveria</taxon>
    </lineage>
</organism>
<evidence type="ECO:0000256" key="1">
    <source>
        <dbReference type="SAM" id="MobiDB-lite"/>
    </source>
</evidence>
<feature type="domain" description="Protein kinase" evidence="2">
    <location>
        <begin position="373"/>
        <end position="621"/>
    </location>
</feature>
<accession>A0AAW0RZH8</accession>
<dbReference type="AlphaFoldDB" id="A0AAW0RZH8"/>
<evidence type="ECO:0000259" key="2">
    <source>
        <dbReference type="PROSITE" id="PS50011"/>
    </source>
</evidence>
<feature type="region of interest" description="Disordered" evidence="1">
    <location>
        <begin position="549"/>
        <end position="569"/>
    </location>
</feature>
<dbReference type="EMBL" id="JAAHCF010000128">
    <property type="protein sequence ID" value="KAK8147758.1"/>
    <property type="molecule type" value="Genomic_DNA"/>
</dbReference>
<name>A0AAW0RZH8_9HYPO</name>
<dbReference type="GO" id="GO:0005524">
    <property type="term" value="F:ATP binding"/>
    <property type="evidence" value="ECO:0007669"/>
    <property type="project" value="InterPro"/>
</dbReference>
<dbReference type="Proteomes" id="UP001397290">
    <property type="component" value="Unassembled WGS sequence"/>
</dbReference>
<dbReference type="PROSITE" id="PS50011">
    <property type="entry name" value="PROTEIN_KINASE_DOM"/>
    <property type="match status" value="1"/>
</dbReference>
<dbReference type="InterPro" id="IPR011009">
    <property type="entry name" value="Kinase-like_dom_sf"/>
</dbReference>
<dbReference type="GO" id="GO:0044773">
    <property type="term" value="P:mitotic DNA damage checkpoint signaling"/>
    <property type="evidence" value="ECO:0007669"/>
    <property type="project" value="TreeGrafter"/>
</dbReference>
<evidence type="ECO:0000313" key="4">
    <source>
        <dbReference type="Proteomes" id="UP001397290"/>
    </source>
</evidence>
<sequence>MENCASRHLRNEAAAVTDGSLEPTNPLSDDERRRVNRARTLQDVDGTVQQGNSSAETTAKVPSSIIAKQQDKLASAVETDTPDLTKALVVAGYERHRVVDAVRHASEVQLPAARLIFVCPVSIGRAGPTPQFSTSVRLRDFCGRSIVAALQRTEDVDFHFRVPYLSEADSSKEDPEILEGRIFYHPSSDDCVLKNLSDLMMYASRYDRTNRHRLQTGSTAILDPGLWRIWSLIPGITGMKSIQLVDVLILPRRFCVVRTARTTDHAKRAYADQPETNVLHKRLKTVHPAAQPMLERPVASSSMTPVLQREAAAPVTRLTTLNDHDRRVAQMESDVLLHLRDGEVAIVKTSPHLRGKVTVSVEESTGHPAEYQLSRLYGVGQTPATNVFACKHTRIPGQVVAKVTRAEHPLSLPSHAKTWTREITILRKLRHKNIMEMKGSDGRLLTIFLEHLPPSLYEFINSWPSTQHQPTQYSLAQHSLTILRDITAALAYLNKQGVTHNDIKPMNIAYSPARGAVLLDFGMASMDADEKMGGTPPYMPPEYANGRLRGGDSEGLDLRAESPDADTKDTRLMSSIPRMVRCYEWIKIGGSIVPKESRAPPLTVGKIQRHLPSDEDYIALI</sequence>
<dbReference type="CDD" id="cd00180">
    <property type="entry name" value="PKc"/>
    <property type="match status" value="1"/>
</dbReference>
<dbReference type="InterPro" id="IPR000719">
    <property type="entry name" value="Prot_kinase_dom"/>
</dbReference>
<feature type="compositionally biased region" description="Polar residues" evidence="1">
    <location>
        <begin position="47"/>
        <end position="61"/>
    </location>
</feature>
<proteinExistence type="predicted"/>
<dbReference type="GO" id="GO:0004674">
    <property type="term" value="F:protein serine/threonine kinase activity"/>
    <property type="evidence" value="ECO:0007669"/>
    <property type="project" value="TreeGrafter"/>
</dbReference>
<reference evidence="3 4" key="1">
    <citation type="submission" date="2020-02" db="EMBL/GenBank/DDBJ databases">
        <title>Comparative genomics of the hypocrealean fungal genus Beauvera.</title>
        <authorList>
            <person name="Showalter D.N."/>
            <person name="Bushley K.E."/>
            <person name="Rehner S.A."/>
        </authorList>
    </citation>
    <scope>NUCLEOTIDE SEQUENCE [LARGE SCALE GENOMIC DNA]</scope>
    <source>
        <strain evidence="3 4">ARSEF4384</strain>
    </source>
</reference>
<dbReference type="Gene3D" id="1.10.510.10">
    <property type="entry name" value="Transferase(Phosphotransferase) domain 1"/>
    <property type="match status" value="1"/>
</dbReference>
<dbReference type="PANTHER" id="PTHR44167">
    <property type="entry name" value="OVARIAN-SPECIFIC SERINE/THREONINE-PROTEIN KINASE LOK-RELATED"/>
    <property type="match status" value="1"/>
</dbReference>
<protein>
    <recommendedName>
        <fullName evidence="2">Protein kinase domain-containing protein</fullName>
    </recommendedName>
</protein>
<keyword evidence="4" id="KW-1185">Reference proteome</keyword>
<dbReference type="PANTHER" id="PTHR44167:SF24">
    <property type="entry name" value="SERINE_THREONINE-PROTEIN KINASE CHK2"/>
    <property type="match status" value="1"/>
</dbReference>
<dbReference type="GO" id="GO:0005634">
    <property type="term" value="C:nucleus"/>
    <property type="evidence" value="ECO:0007669"/>
    <property type="project" value="TreeGrafter"/>
</dbReference>
<feature type="region of interest" description="Disordered" evidence="1">
    <location>
        <begin position="1"/>
        <end position="61"/>
    </location>
</feature>
<evidence type="ECO:0000313" key="3">
    <source>
        <dbReference type="EMBL" id="KAK8147758.1"/>
    </source>
</evidence>
<dbReference type="SUPFAM" id="SSF56112">
    <property type="entry name" value="Protein kinase-like (PK-like)"/>
    <property type="match status" value="1"/>
</dbReference>